<keyword evidence="9" id="KW-0472">Membrane</keyword>
<evidence type="ECO:0000256" key="2">
    <source>
        <dbReference type="ARBA" id="ARBA00009592"/>
    </source>
</evidence>
<dbReference type="InterPro" id="IPR046956">
    <property type="entry name" value="RLP23-like"/>
</dbReference>
<dbReference type="OrthoDB" id="1279254at2759"/>
<dbReference type="InterPro" id="IPR032675">
    <property type="entry name" value="LRR_dom_sf"/>
</dbReference>
<dbReference type="GeneID" id="107826695"/>
<evidence type="ECO:0000256" key="3">
    <source>
        <dbReference type="ARBA" id="ARBA00022475"/>
    </source>
</evidence>
<name>A0A1S4D761_TOBAC</name>
<dbReference type="SMR" id="A0A1S4D761"/>
<reference evidence="12" key="2">
    <citation type="submission" date="2025-08" db="UniProtKB">
        <authorList>
            <consortium name="RefSeq"/>
        </authorList>
    </citation>
    <scope>IDENTIFICATION</scope>
</reference>
<dbReference type="GO" id="GO:0005886">
    <property type="term" value="C:plasma membrane"/>
    <property type="evidence" value="ECO:0007669"/>
    <property type="project" value="UniProtKB-SubCell"/>
</dbReference>
<keyword evidence="11" id="KW-1185">Reference proteome</keyword>
<dbReference type="GO" id="GO:0051707">
    <property type="term" value="P:response to other organism"/>
    <property type="evidence" value="ECO:0007669"/>
    <property type="project" value="UniProtKB-ARBA"/>
</dbReference>
<keyword evidence="6" id="KW-0732">Signal</keyword>
<sequence length="928" mass="103534">MRGLYLVLVLFFSLIITFKFSSCAGICKENEKRALLRLKKEANDPTNILSTWIDGEDCCNWEGVLCHNITGSVIELSINGWDYAEIKGLKIDNFHWLSSLENLNHLDMSGVDLSKATNWTEVINMLPSLVNLRFSNCSLHSIPSVFDHNNSVLENLDLSLNNFSSSIPGWVFSFNNLVSLEFIGSNFIGSFPKGPFNLTSFTTLSASSNLFSSVLPQWLFDLNNLEYLDLSNSLLEGQIPSKVGHFCKLSYLNLAINSLNSTIPNWLYGCKNLETLDLRENKLEGTVSDFISNLTSLTSIDMSLNLLSGKLPSVIGKLGKLEDLDLSENRFEGEVSEIFSTMYDCPPIGSGNCSSLRNLRLNDNKLAGNLPKGFGQLSNLQFCFMENNKLEGVLTEDHFTNLTNLKYFQASKSNLSLSVSSDWIPPFQASDILIGGWRLGPKFPLWIQSQQSIMNLDISNAGIVGEVPTWFWNLSSQIRFLNISHNQLIGEIPTFSISSDSIGSGGPWLIYLNSNNFSGSLPHIPTMVTELDLSDNSLSEGLTNFLCDKGNESYMLTILHLGGNHLSAEIPDCWMNWPELQVLNLGENKLSGAIPRSIGALSKLKSLDLKRNRLSGPLPSSLNNCTNLWKIDLNENELDGNLPLWLGTKLSNLTVLSLRSNKFDGELPPEFCQLSDLQILDLANNKLFGDIPMCVNNFTAMVNGRKIIRDADEEMDYSYYVGVFRESARVATKGNIYQYDTILSLFTSMDLSNNNLSGNIPMNLTTLVGLRSLNFSNNHLIGSIPKDIGNMKVLESLDLSNNQISGEIPRSVASLFSLSYLNVSHNNLTGRIPVSTQLQTFSSSTFSGNKLCGIPLVERCSDEGENPEVGNEEVDRSEDDNEVEWFYVSMAIGFIVTFWGVSAPLLFIRSWRHAYYRFLDRKWKSWHA</sequence>
<dbReference type="FunFam" id="3.80.10.10:FF:000111">
    <property type="entry name" value="LRR receptor-like serine/threonine-protein kinase ERECTA"/>
    <property type="match status" value="1"/>
</dbReference>
<accession>A0A1S4D761</accession>
<dbReference type="GO" id="GO:0006952">
    <property type="term" value="P:defense response"/>
    <property type="evidence" value="ECO:0007669"/>
    <property type="project" value="UniProtKB-ARBA"/>
</dbReference>
<protein>
    <submittedName>
        <fullName evidence="12">Leucine-rich repeat receptor-like protein kinase PXC2</fullName>
    </submittedName>
</protein>
<proteinExistence type="inferred from homology"/>
<keyword evidence="8" id="KW-1133">Transmembrane helix</keyword>
<keyword evidence="3" id="KW-1003">Cell membrane</keyword>
<dbReference type="Gene3D" id="3.80.10.10">
    <property type="entry name" value="Ribonuclease Inhibitor"/>
    <property type="match status" value="4"/>
</dbReference>
<evidence type="ECO:0000256" key="10">
    <source>
        <dbReference type="ARBA" id="ARBA00023180"/>
    </source>
</evidence>
<keyword evidence="10" id="KW-0325">Glycoprotein</keyword>
<evidence type="ECO:0000256" key="4">
    <source>
        <dbReference type="ARBA" id="ARBA00022614"/>
    </source>
</evidence>
<dbReference type="RefSeq" id="XP_016509196.1">
    <property type="nucleotide sequence ID" value="XM_016653710.1"/>
</dbReference>
<evidence type="ECO:0000256" key="9">
    <source>
        <dbReference type="ARBA" id="ARBA00023136"/>
    </source>
</evidence>
<evidence type="ECO:0000256" key="6">
    <source>
        <dbReference type="ARBA" id="ARBA00022729"/>
    </source>
</evidence>
<dbReference type="InterPro" id="IPR013210">
    <property type="entry name" value="LRR_N_plant-typ"/>
</dbReference>
<dbReference type="PANTHER" id="PTHR48063">
    <property type="entry name" value="LRR RECEPTOR-LIKE KINASE"/>
    <property type="match status" value="1"/>
</dbReference>
<dbReference type="SUPFAM" id="SSF52047">
    <property type="entry name" value="RNI-like"/>
    <property type="match status" value="2"/>
</dbReference>
<dbReference type="SMART" id="SM00365">
    <property type="entry name" value="LRR_SD22"/>
    <property type="match status" value="7"/>
</dbReference>
<keyword evidence="7" id="KW-0677">Repeat</keyword>
<evidence type="ECO:0000256" key="8">
    <source>
        <dbReference type="ARBA" id="ARBA00022989"/>
    </source>
</evidence>
<dbReference type="KEGG" id="nta:107826695"/>
<dbReference type="Pfam" id="PF13855">
    <property type="entry name" value="LRR_8"/>
    <property type="match status" value="3"/>
</dbReference>
<dbReference type="InterPro" id="IPR001611">
    <property type="entry name" value="Leu-rich_rpt"/>
</dbReference>
<dbReference type="PANTHER" id="PTHR48063:SF98">
    <property type="entry name" value="LRR RECEPTOR-LIKE SERINE_THREONINE-PROTEIN KINASE FLS2"/>
    <property type="match status" value="1"/>
</dbReference>
<dbReference type="SMART" id="SM00369">
    <property type="entry name" value="LRR_TYP"/>
    <property type="match status" value="7"/>
</dbReference>
<dbReference type="AlphaFoldDB" id="A0A1S4D761"/>
<reference evidence="11" key="1">
    <citation type="journal article" date="2014" name="Nat. Commun.">
        <title>The tobacco genome sequence and its comparison with those of tomato and potato.</title>
        <authorList>
            <person name="Sierro N."/>
            <person name="Battey J.N."/>
            <person name="Ouadi S."/>
            <person name="Bakaher N."/>
            <person name="Bovet L."/>
            <person name="Willig A."/>
            <person name="Goepfert S."/>
            <person name="Peitsch M.C."/>
            <person name="Ivanov N.V."/>
        </authorList>
    </citation>
    <scope>NUCLEOTIDE SEQUENCE [LARGE SCALE GENOMIC DNA]</scope>
</reference>
<comment type="subcellular location">
    <subcellularLocation>
        <location evidence="1">Cell membrane</location>
        <topology evidence="1">Single-pass type I membrane protein</topology>
    </subcellularLocation>
</comment>
<evidence type="ECO:0000313" key="12">
    <source>
        <dbReference type="RefSeq" id="XP_016509196.1"/>
    </source>
</evidence>
<dbReference type="InterPro" id="IPR003591">
    <property type="entry name" value="Leu-rich_rpt_typical-subtyp"/>
</dbReference>
<dbReference type="Pfam" id="PF08263">
    <property type="entry name" value="LRRNT_2"/>
    <property type="match status" value="1"/>
</dbReference>
<dbReference type="FunFam" id="3.80.10.10:FF:000095">
    <property type="entry name" value="LRR receptor-like serine/threonine-protein kinase GSO1"/>
    <property type="match status" value="2"/>
</dbReference>
<dbReference type="OMA" id="ILSTWID"/>
<dbReference type="Pfam" id="PF00560">
    <property type="entry name" value="LRR_1"/>
    <property type="match status" value="6"/>
</dbReference>
<evidence type="ECO:0000256" key="5">
    <source>
        <dbReference type="ARBA" id="ARBA00022692"/>
    </source>
</evidence>
<evidence type="ECO:0000256" key="7">
    <source>
        <dbReference type="ARBA" id="ARBA00022737"/>
    </source>
</evidence>
<organism evidence="11 12">
    <name type="scientific">Nicotiana tabacum</name>
    <name type="common">Common tobacco</name>
    <dbReference type="NCBI Taxonomy" id="4097"/>
    <lineage>
        <taxon>Eukaryota</taxon>
        <taxon>Viridiplantae</taxon>
        <taxon>Streptophyta</taxon>
        <taxon>Embryophyta</taxon>
        <taxon>Tracheophyta</taxon>
        <taxon>Spermatophyta</taxon>
        <taxon>Magnoliopsida</taxon>
        <taxon>eudicotyledons</taxon>
        <taxon>Gunneridae</taxon>
        <taxon>Pentapetalae</taxon>
        <taxon>asterids</taxon>
        <taxon>lamiids</taxon>
        <taxon>Solanales</taxon>
        <taxon>Solanaceae</taxon>
        <taxon>Nicotianoideae</taxon>
        <taxon>Nicotianeae</taxon>
        <taxon>Nicotiana</taxon>
    </lineage>
</organism>
<comment type="similarity">
    <text evidence="2">Belongs to the RLP family.</text>
</comment>
<evidence type="ECO:0000256" key="1">
    <source>
        <dbReference type="ARBA" id="ARBA00004251"/>
    </source>
</evidence>
<dbReference type="Proteomes" id="UP000790787">
    <property type="component" value="Chromosome 3"/>
</dbReference>
<keyword evidence="4" id="KW-0433">Leucine-rich repeat</keyword>
<dbReference type="PaxDb" id="4097-A0A1S4D761"/>
<gene>
    <name evidence="12" type="primary">LOC107826695</name>
</gene>
<dbReference type="STRING" id="4097.A0A1S4D761"/>
<keyword evidence="5" id="KW-0812">Transmembrane</keyword>
<evidence type="ECO:0000313" key="11">
    <source>
        <dbReference type="Proteomes" id="UP000790787"/>
    </source>
</evidence>
<dbReference type="SUPFAM" id="SSF52058">
    <property type="entry name" value="L domain-like"/>
    <property type="match status" value="2"/>
</dbReference>